<dbReference type="InterPro" id="IPR056743">
    <property type="entry name" value="TRM5-TYW2-like_MTfase"/>
</dbReference>
<dbReference type="AlphaFoldDB" id="A0A316UME2"/>
<keyword evidence="7" id="KW-0496">Mitochondrion</keyword>
<keyword evidence="8" id="KW-0539">Nucleus</keyword>
<reference evidence="12 13" key="1">
    <citation type="journal article" date="2018" name="Mol. Biol. Evol.">
        <title>Broad Genomic Sampling Reveals a Smut Pathogenic Ancestry of the Fungal Clade Ustilaginomycotina.</title>
        <authorList>
            <person name="Kijpornyongpan T."/>
            <person name="Mondo S.J."/>
            <person name="Barry K."/>
            <person name="Sandor L."/>
            <person name="Lee J."/>
            <person name="Lipzen A."/>
            <person name="Pangilinan J."/>
            <person name="LaButti K."/>
            <person name="Hainaut M."/>
            <person name="Henrissat B."/>
            <person name="Grigoriev I.V."/>
            <person name="Spatafora J.W."/>
            <person name="Aime M.C."/>
        </authorList>
    </citation>
    <scope>NUCLEOTIDE SEQUENCE [LARGE SCALE GENOMIC DNA]</scope>
    <source>
        <strain evidence="12 13">MCA 5214</strain>
    </source>
</reference>
<evidence type="ECO:0000256" key="2">
    <source>
        <dbReference type="ARBA" id="ARBA00022490"/>
    </source>
</evidence>
<evidence type="ECO:0000256" key="10">
    <source>
        <dbReference type="SAM" id="MobiDB-lite"/>
    </source>
</evidence>
<dbReference type="EMBL" id="KZ819673">
    <property type="protein sequence ID" value="PWN26124.1"/>
    <property type="molecule type" value="Genomic_DNA"/>
</dbReference>
<dbReference type="CDD" id="cd02440">
    <property type="entry name" value="AdoMet_MTases"/>
    <property type="match status" value="1"/>
</dbReference>
<evidence type="ECO:0000259" key="11">
    <source>
        <dbReference type="PROSITE" id="PS51684"/>
    </source>
</evidence>
<comment type="similarity">
    <text evidence="1">Belongs to the class I-like SAM-binding methyltransferase superfamily. TRM5/TYW2 family.</text>
</comment>
<dbReference type="OrthoDB" id="408788at2759"/>
<dbReference type="HAMAP" id="MF_03152">
    <property type="entry name" value="TRM5"/>
    <property type="match status" value="1"/>
</dbReference>
<keyword evidence="5" id="KW-0949">S-adenosyl-L-methionine</keyword>
<dbReference type="Gene3D" id="3.30.300.110">
    <property type="entry name" value="Met-10+ protein-like domains"/>
    <property type="match status" value="1"/>
</dbReference>
<evidence type="ECO:0000256" key="1">
    <source>
        <dbReference type="ARBA" id="ARBA00009775"/>
    </source>
</evidence>
<dbReference type="GO" id="GO:0052906">
    <property type="term" value="F:tRNA (guanine(37)-N1)-methyltransferase activity"/>
    <property type="evidence" value="ECO:0007669"/>
    <property type="project" value="UniProtKB-EC"/>
</dbReference>
<evidence type="ECO:0000256" key="6">
    <source>
        <dbReference type="ARBA" id="ARBA00022694"/>
    </source>
</evidence>
<dbReference type="PANTHER" id="PTHR23245:SF36">
    <property type="entry name" value="TRNA (GUANINE(37)-N1)-METHYLTRANSFERASE"/>
    <property type="match status" value="1"/>
</dbReference>
<dbReference type="InterPro" id="IPR029063">
    <property type="entry name" value="SAM-dependent_MTases_sf"/>
</dbReference>
<sequence>SAIQAALLRVPRVSPIVNDDGNKGTKLFLLNAPSLADLSQSVRGWAADSGYEIVPHSLHLGYDWFSADEVLSSLLPASLDPSSSSPDAAGTPTGYTTIGHIAHLNLRPEYVPYRHLIGSVILSKNSPQIRTVVNKLDSIDTEFRFFAMELLAGAEEYQVEQSESGCLFCFDFRKVYFNSRLHTEHARVWSQLDKGAVVADVMAGVGPFAIPAAKNRGCRVYANDLNPHCYEALITNAKRNRVEGGVHSSCEDGRAFIRSVTVRAFRREIGEEWQGGVSRTKMEKARRNGATPGITPTLLAPPSRLVQHFLMNLPATALEFLDAFRGLYTRLAEEVGREALQAEIESAGAEGQAGPWVHVHTFTKDMEDPARDILARANGALGLAEGSEGRLRIAEEGEGGARLHWVRKVAPNKDMYCLEFRVP</sequence>
<comment type="catalytic activity">
    <reaction evidence="9">
        <text>guanosine(37) in tRNA + S-adenosyl-L-methionine = N(1)-methylguanosine(37) in tRNA + S-adenosyl-L-homocysteine + H(+)</text>
        <dbReference type="Rhea" id="RHEA:36899"/>
        <dbReference type="Rhea" id="RHEA-COMP:10145"/>
        <dbReference type="Rhea" id="RHEA-COMP:10147"/>
        <dbReference type="ChEBI" id="CHEBI:15378"/>
        <dbReference type="ChEBI" id="CHEBI:57856"/>
        <dbReference type="ChEBI" id="CHEBI:59789"/>
        <dbReference type="ChEBI" id="CHEBI:73542"/>
        <dbReference type="ChEBI" id="CHEBI:74269"/>
        <dbReference type="EC" id="2.1.1.228"/>
    </reaction>
</comment>
<proteinExistence type="inferred from homology"/>
<gene>
    <name evidence="12" type="ORF">BDZ90DRAFT_207807</name>
</gene>
<dbReference type="InterPro" id="IPR030382">
    <property type="entry name" value="MeTrfase_TRM5/TYW2"/>
</dbReference>
<dbReference type="InterPro" id="IPR025792">
    <property type="entry name" value="tRNA_Gua_MeTrfase_euk"/>
</dbReference>
<feature type="non-terminal residue" evidence="12">
    <location>
        <position position="1"/>
    </location>
</feature>
<keyword evidence="3" id="KW-0489">Methyltransferase</keyword>
<dbReference type="RefSeq" id="XP_025360736.1">
    <property type="nucleotide sequence ID" value="XM_025503990.1"/>
</dbReference>
<feature type="non-terminal residue" evidence="12">
    <location>
        <position position="423"/>
    </location>
</feature>
<dbReference type="Proteomes" id="UP000245884">
    <property type="component" value="Unassembled WGS sequence"/>
</dbReference>
<protein>
    <recommendedName>
        <fullName evidence="11">SAM-dependent methyltransferase TRM5/TYW2-type domain-containing protein</fullName>
    </recommendedName>
</protein>
<keyword evidence="2" id="KW-0963">Cytoplasm</keyword>
<accession>A0A316UME2</accession>
<dbReference type="GO" id="GO:0002939">
    <property type="term" value="P:tRNA N1-guanine methylation"/>
    <property type="evidence" value="ECO:0007669"/>
    <property type="project" value="TreeGrafter"/>
</dbReference>
<dbReference type="Gene3D" id="3.40.50.150">
    <property type="entry name" value="Vaccinia Virus protein VP39"/>
    <property type="match status" value="1"/>
</dbReference>
<dbReference type="InterPro" id="IPR056744">
    <property type="entry name" value="TRM5/TYW2-like_N"/>
</dbReference>
<evidence type="ECO:0000256" key="5">
    <source>
        <dbReference type="ARBA" id="ARBA00022691"/>
    </source>
</evidence>
<dbReference type="FunFam" id="3.30.300.110:FF:000001">
    <property type="entry name" value="tRNA (guanine(37)-N1)-methyltransferase"/>
    <property type="match status" value="1"/>
</dbReference>
<evidence type="ECO:0000313" key="12">
    <source>
        <dbReference type="EMBL" id="PWN26124.1"/>
    </source>
</evidence>
<organism evidence="12 13">
    <name type="scientific">Jaminaea rosea</name>
    <dbReference type="NCBI Taxonomy" id="1569628"/>
    <lineage>
        <taxon>Eukaryota</taxon>
        <taxon>Fungi</taxon>
        <taxon>Dikarya</taxon>
        <taxon>Basidiomycota</taxon>
        <taxon>Ustilaginomycotina</taxon>
        <taxon>Exobasidiomycetes</taxon>
        <taxon>Microstromatales</taxon>
        <taxon>Microstromatales incertae sedis</taxon>
        <taxon>Jaminaea</taxon>
    </lineage>
</organism>
<name>A0A316UME2_9BASI</name>
<dbReference type="PROSITE" id="PS51684">
    <property type="entry name" value="SAM_MT_TRM5_TYW2"/>
    <property type="match status" value="1"/>
</dbReference>
<evidence type="ECO:0000256" key="9">
    <source>
        <dbReference type="ARBA" id="ARBA00047783"/>
    </source>
</evidence>
<evidence type="ECO:0000256" key="7">
    <source>
        <dbReference type="ARBA" id="ARBA00023128"/>
    </source>
</evidence>
<keyword evidence="4" id="KW-0808">Transferase</keyword>
<dbReference type="Pfam" id="PF25133">
    <property type="entry name" value="TYW2_N_2"/>
    <property type="match status" value="1"/>
</dbReference>
<evidence type="ECO:0000256" key="4">
    <source>
        <dbReference type="ARBA" id="ARBA00022679"/>
    </source>
</evidence>
<dbReference type="GO" id="GO:0005759">
    <property type="term" value="C:mitochondrial matrix"/>
    <property type="evidence" value="ECO:0007669"/>
    <property type="project" value="TreeGrafter"/>
</dbReference>
<keyword evidence="13" id="KW-1185">Reference proteome</keyword>
<dbReference type="PANTHER" id="PTHR23245">
    <property type="entry name" value="TRNA METHYLTRANSFERASE"/>
    <property type="match status" value="1"/>
</dbReference>
<evidence type="ECO:0000313" key="13">
    <source>
        <dbReference type="Proteomes" id="UP000245884"/>
    </source>
</evidence>
<dbReference type="GeneID" id="37025813"/>
<dbReference type="STRING" id="1569628.A0A316UME2"/>
<dbReference type="SUPFAM" id="SSF53335">
    <property type="entry name" value="S-adenosyl-L-methionine-dependent methyltransferases"/>
    <property type="match status" value="1"/>
</dbReference>
<evidence type="ECO:0000256" key="8">
    <source>
        <dbReference type="ARBA" id="ARBA00023242"/>
    </source>
</evidence>
<dbReference type="Pfam" id="PF02475">
    <property type="entry name" value="TRM5-TYW2_MTfase"/>
    <property type="match status" value="1"/>
</dbReference>
<keyword evidence="6" id="KW-0819">tRNA processing</keyword>
<evidence type="ECO:0000256" key="3">
    <source>
        <dbReference type="ARBA" id="ARBA00022603"/>
    </source>
</evidence>
<feature type="domain" description="SAM-dependent methyltransferase TRM5/TYW2-type" evidence="11">
    <location>
        <begin position="95"/>
        <end position="423"/>
    </location>
</feature>
<dbReference type="GO" id="GO:0070901">
    <property type="term" value="P:mitochondrial tRNA methylation"/>
    <property type="evidence" value="ECO:0007669"/>
    <property type="project" value="UniProtKB-ARBA"/>
</dbReference>
<feature type="region of interest" description="Disordered" evidence="10">
    <location>
        <begin position="277"/>
        <end position="296"/>
    </location>
</feature>